<dbReference type="Proteomes" id="UP000028880">
    <property type="component" value="Unassembled WGS sequence"/>
</dbReference>
<organism evidence="1">
    <name type="scientific">Mycobacterium triplex</name>
    <dbReference type="NCBI Taxonomy" id="47839"/>
    <lineage>
        <taxon>Bacteria</taxon>
        <taxon>Bacillati</taxon>
        <taxon>Actinomycetota</taxon>
        <taxon>Actinomycetes</taxon>
        <taxon>Mycobacteriales</taxon>
        <taxon>Mycobacteriaceae</taxon>
        <taxon>Mycobacterium</taxon>
        <taxon>Mycobacterium simiae complex</taxon>
    </lineage>
</organism>
<proteinExistence type="predicted"/>
<protein>
    <submittedName>
        <fullName evidence="1">Uncharacterized protein</fullName>
    </submittedName>
</protein>
<dbReference type="HOGENOM" id="CLU_2480059_0_0_11"/>
<accession>A0A024JZP4</accession>
<dbReference type="EMBL" id="HG964446">
    <property type="protein sequence ID" value="CDO89136.1"/>
    <property type="molecule type" value="Genomic_DNA"/>
</dbReference>
<gene>
    <name evidence="1" type="ORF">BN973_03507</name>
</gene>
<reference evidence="1" key="1">
    <citation type="journal article" date="2014" name="Genome Announc.">
        <title>Draft Genome Sequence of Mycobacterium triplex DSM 44626.</title>
        <authorList>
            <person name="Sassi M."/>
            <person name="Croce O."/>
            <person name="Robert C."/>
            <person name="Raoult D."/>
            <person name="Drancourt M."/>
        </authorList>
    </citation>
    <scope>NUCLEOTIDE SEQUENCE [LARGE SCALE GENOMIC DNA]</scope>
    <source>
        <strain evidence="1">DSM 44626</strain>
    </source>
</reference>
<name>A0A024JZP4_9MYCO</name>
<dbReference type="STRING" id="47839.BN973_03507"/>
<evidence type="ECO:0000313" key="1">
    <source>
        <dbReference type="EMBL" id="CDO89136.1"/>
    </source>
</evidence>
<reference evidence="1" key="2">
    <citation type="submission" date="2014-04" db="EMBL/GenBank/DDBJ databases">
        <authorList>
            <person name="Urmite Genomes U."/>
        </authorList>
    </citation>
    <scope>NUCLEOTIDE SEQUENCE</scope>
    <source>
        <strain evidence="1">DSM 44626</strain>
    </source>
</reference>
<sequence>MVVSNDSTIEIRSTRSEIPAVTIAKSWMNPGLMPLPKMVEPPRAHAWTIRSRSLPSWCPVMNSDVVTTLIPASRMRVTSSTLANIGL</sequence>
<dbReference type="AlphaFoldDB" id="A0A024JZP4"/>